<keyword evidence="1" id="KW-0472">Membrane</keyword>
<sequence length="115" mass="12104">MHDPEKTGTGPEVEALSPEAMALMRRARRSFAVAIGVLLLGFMAIGFALVYRVMRDAPPTVVAESVVLPAGAEVVSAVLADGAVNVTYRAGGETVLVLFDHVTGEELRRVVIGAE</sequence>
<gene>
    <name evidence="2" type="ORF">ACFSX5_05520</name>
</gene>
<reference evidence="3" key="1">
    <citation type="journal article" date="2019" name="Int. J. Syst. Evol. Microbiol.">
        <title>The Global Catalogue of Microorganisms (GCM) 10K type strain sequencing project: providing services to taxonomists for standard genome sequencing and annotation.</title>
        <authorList>
            <consortium name="The Broad Institute Genomics Platform"/>
            <consortium name="The Broad Institute Genome Sequencing Center for Infectious Disease"/>
            <person name="Wu L."/>
            <person name="Ma J."/>
        </authorList>
    </citation>
    <scope>NUCLEOTIDE SEQUENCE [LARGE SCALE GENOMIC DNA]</scope>
    <source>
        <strain evidence="3">CCM 7427</strain>
    </source>
</reference>
<protein>
    <submittedName>
        <fullName evidence="2">DUF6476 family protein</fullName>
    </submittedName>
</protein>
<dbReference type="InterPro" id="IPR045519">
    <property type="entry name" value="DUF6476"/>
</dbReference>
<dbReference type="RefSeq" id="WP_386832287.1">
    <property type="nucleotide sequence ID" value="NZ_JBHUNP010000001.1"/>
</dbReference>
<keyword evidence="1" id="KW-0812">Transmembrane</keyword>
<evidence type="ECO:0000313" key="2">
    <source>
        <dbReference type="EMBL" id="MFD2647255.1"/>
    </source>
</evidence>
<dbReference type="Pfam" id="PF20082">
    <property type="entry name" value="DUF6476"/>
    <property type="match status" value="1"/>
</dbReference>
<accession>A0ABW5QI07</accession>
<comment type="caution">
    <text evidence="2">The sequence shown here is derived from an EMBL/GenBank/DDBJ whole genome shotgun (WGS) entry which is preliminary data.</text>
</comment>
<keyword evidence="1" id="KW-1133">Transmembrane helix</keyword>
<evidence type="ECO:0000256" key="1">
    <source>
        <dbReference type="SAM" id="Phobius"/>
    </source>
</evidence>
<dbReference type="Proteomes" id="UP001597521">
    <property type="component" value="Unassembled WGS sequence"/>
</dbReference>
<evidence type="ECO:0000313" key="3">
    <source>
        <dbReference type="Proteomes" id="UP001597521"/>
    </source>
</evidence>
<name>A0ABW5QI07_9HYPH</name>
<proteinExistence type="predicted"/>
<dbReference type="EMBL" id="JBHUNP010000001">
    <property type="protein sequence ID" value="MFD2647255.1"/>
    <property type="molecule type" value="Genomic_DNA"/>
</dbReference>
<feature type="transmembrane region" description="Helical" evidence="1">
    <location>
        <begin position="31"/>
        <end position="51"/>
    </location>
</feature>
<keyword evidence="3" id="KW-1185">Reference proteome</keyword>
<organism evidence="2 3">
    <name type="scientific">Devosia albogilva</name>
    <dbReference type="NCBI Taxonomy" id="429726"/>
    <lineage>
        <taxon>Bacteria</taxon>
        <taxon>Pseudomonadati</taxon>
        <taxon>Pseudomonadota</taxon>
        <taxon>Alphaproteobacteria</taxon>
        <taxon>Hyphomicrobiales</taxon>
        <taxon>Devosiaceae</taxon>
        <taxon>Devosia</taxon>
    </lineage>
</organism>